<dbReference type="KEGG" id="psin:CAK95_02260"/>
<gene>
    <name evidence="1" type="ORF">CAK95_02260</name>
</gene>
<dbReference type="EMBL" id="CP021112">
    <property type="protein sequence ID" value="ARP98030.1"/>
    <property type="molecule type" value="Genomic_DNA"/>
</dbReference>
<evidence type="ECO:0000313" key="1">
    <source>
        <dbReference type="EMBL" id="ARP98030.1"/>
    </source>
</evidence>
<reference evidence="1 2" key="1">
    <citation type="submission" date="2017-05" db="EMBL/GenBank/DDBJ databases">
        <title>Full genome sequence of Pseudorhodoplanes sinuspersici.</title>
        <authorList>
            <person name="Dastgheib S.M.M."/>
            <person name="Shavandi M."/>
            <person name="Tirandaz H."/>
        </authorList>
    </citation>
    <scope>NUCLEOTIDE SEQUENCE [LARGE SCALE GENOMIC DNA]</scope>
    <source>
        <strain evidence="1 2">RIPI110</strain>
    </source>
</reference>
<organism evidence="1 2">
    <name type="scientific">Pseudorhodoplanes sinuspersici</name>
    <dbReference type="NCBI Taxonomy" id="1235591"/>
    <lineage>
        <taxon>Bacteria</taxon>
        <taxon>Pseudomonadati</taxon>
        <taxon>Pseudomonadota</taxon>
        <taxon>Alphaproteobacteria</taxon>
        <taxon>Hyphomicrobiales</taxon>
        <taxon>Pseudorhodoplanes</taxon>
    </lineage>
</organism>
<protein>
    <submittedName>
        <fullName evidence="1">Uncharacterized protein</fullName>
    </submittedName>
</protein>
<evidence type="ECO:0000313" key="2">
    <source>
        <dbReference type="Proteomes" id="UP000194137"/>
    </source>
</evidence>
<name>A0A1W6ZLN7_9HYPH</name>
<dbReference type="AlphaFoldDB" id="A0A1W6ZLN7"/>
<sequence>MSLIRLEAKEDEKTGLFYLEIYHPADAEQPLVTTEPRYKTAAAAENDFIAIIATKTNLLR</sequence>
<proteinExistence type="predicted"/>
<keyword evidence="2" id="KW-1185">Reference proteome</keyword>
<accession>A0A1W6ZLN7</accession>
<dbReference type="Proteomes" id="UP000194137">
    <property type="component" value="Chromosome"/>
</dbReference>